<organism evidence="2 3">
    <name type="scientific">Mucilaginibacter antarcticus</name>
    <dbReference type="NCBI Taxonomy" id="1855725"/>
    <lineage>
        <taxon>Bacteria</taxon>
        <taxon>Pseudomonadati</taxon>
        <taxon>Bacteroidota</taxon>
        <taxon>Sphingobacteriia</taxon>
        <taxon>Sphingobacteriales</taxon>
        <taxon>Sphingobacteriaceae</taxon>
        <taxon>Mucilaginibacter</taxon>
    </lineage>
</organism>
<gene>
    <name evidence="2" type="ORF">ACFSYC_07450</name>
</gene>
<evidence type="ECO:0008006" key="4">
    <source>
        <dbReference type="Google" id="ProtNLM"/>
    </source>
</evidence>
<reference evidence="3" key="1">
    <citation type="journal article" date="2019" name="Int. J. Syst. Evol. Microbiol.">
        <title>The Global Catalogue of Microorganisms (GCM) 10K type strain sequencing project: providing services to taxonomists for standard genome sequencing and annotation.</title>
        <authorList>
            <consortium name="The Broad Institute Genomics Platform"/>
            <consortium name="The Broad Institute Genome Sequencing Center for Infectious Disease"/>
            <person name="Wu L."/>
            <person name="Ma J."/>
        </authorList>
    </citation>
    <scope>NUCLEOTIDE SEQUENCE [LARGE SCALE GENOMIC DNA]</scope>
    <source>
        <strain evidence="3">KCTC 52232</strain>
    </source>
</reference>
<proteinExistence type="predicted"/>
<feature type="signal peptide" evidence="1">
    <location>
        <begin position="1"/>
        <end position="19"/>
    </location>
</feature>
<keyword evidence="3" id="KW-1185">Reference proteome</keyword>
<feature type="chain" id="PRO_5045694576" description="MORN repeat protein" evidence="1">
    <location>
        <begin position="20"/>
        <end position="231"/>
    </location>
</feature>
<evidence type="ECO:0000256" key="1">
    <source>
        <dbReference type="SAM" id="SignalP"/>
    </source>
</evidence>
<evidence type="ECO:0000313" key="2">
    <source>
        <dbReference type="EMBL" id="MFD2864523.1"/>
    </source>
</evidence>
<accession>A0ABW5XRG6</accession>
<protein>
    <recommendedName>
        <fullName evidence="4">MORN repeat protein</fullName>
    </recommendedName>
</protein>
<dbReference type="EMBL" id="JBHUON010000006">
    <property type="protein sequence ID" value="MFD2864523.1"/>
    <property type="molecule type" value="Genomic_DNA"/>
</dbReference>
<name>A0ABW5XRG6_9SPHI</name>
<comment type="caution">
    <text evidence="2">The sequence shown here is derived from an EMBL/GenBank/DDBJ whole genome shotgun (WGS) entry which is preliminary data.</text>
</comment>
<evidence type="ECO:0000313" key="3">
    <source>
        <dbReference type="Proteomes" id="UP001597601"/>
    </source>
</evidence>
<dbReference type="RefSeq" id="WP_377125131.1">
    <property type="nucleotide sequence ID" value="NZ_JBHUHN010000001.1"/>
</dbReference>
<dbReference type="Proteomes" id="UP001597601">
    <property type="component" value="Unassembled WGS sequence"/>
</dbReference>
<keyword evidence="1" id="KW-0732">Signal</keyword>
<sequence>MKKLLLCTLIIFCLRDAMAQQIVERRNKIVGDVTERVQTIIEADKQVKDGSYRALYKRKVLASGKYVNDKKAGIWHYFDRDGILMQNYDYDKNELLFEAPEDAGSPFSYNVDDTIKATDKVTQPVKLGGRYFGYLPLLKLFVLPKELRQEPTVRYLVTFELLISPMGRLADIIIHVKYGTALREEMTYTIDPDLLKEHDRTFIPATFNAKPIASQIKLVCSADVYGLIDMF</sequence>